<dbReference type="AlphaFoldDB" id="K1PUX1"/>
<dbReference type="InParanoid" id="K1PUX1"/>
<reference evidence="1" key="1">
    <citation type="journal article" date="2012" name="Nature">
        <title>The oyster genome reveals stress adaptation and complexity of shell formation.</title>
        <authorList>
            <person name="Zhang G."/>
            <person name="Fang X."/>
            <person name="Guo X."/>
            <person name="Li L."/>
            <person name="Luo R."/>
            <person name="Xu F."/>
            <person name="Yang P."/>
            <person name="Zhang L."/>
            <person name="Wang X."/>
            <person name="Qi H."/>
            <person name="Xiong Z."/>
            <person name="Que H."/>
            <person name="Xie Y."/>
            <person name="Holland P.W."/>
            <person name="Paps J."/>
            <person name="Zhu Y."/>
            <person name="Wu F."/>
            <person name="Chen Y."/>
            <person name="Wang J."/>
            <person name="Peng C."/>
            <person name="Meng J."/>
            <person name="Yang L."/>
            <person name="Liu J."/>
            <person name="Wen B."/>
            <person name="Zhang N."/>
            <person name="Huang Z."/>
            <person name="Zhu Q."/>
            <person name="Feng Y."/>
            <person name="Mount A."/>
            <person name="Hedgecock D."/>
            <person name="Xu Z."/>
            <person name="Liu Y."/>
            <person name="Domazet-Loso T."/>
            <person name="Du Y."/>
            <person name="Sun X."/>
            <person name="Zhang S."/>
            <person name="Liu B."/>
            <person name="Cheng P."/>
            <person name="Jiang X."/>
            <person name="Li J."/>
            <person name="Fan D."/>
            <person name="Wang W."/>
            <person name="Fu W."/>
            <person name="Wang T."/>
            <person name="Wang B."/>
            <person name="Zhang J."/>
            <person name="Peng Z."/>
            <person name="Li Y."/>
            <person name="Li N."/>
            <person name="Wang J."/>
            <person name="Chen M."/>
            <person name="He Y."/>
            <person name="Tan F."/>
            <person name="Song X."/>
            <person name="Zheng Q."/>
            <person name="Huang R."/>
            <person name="Yang H."/>
            <person name="Du X."/>
            <person name="Chen L."/>
            <person name="Yang M."/>
            <person name="Gaffney P.M."/>
            <person name="Wang S."/>
            <person name="Luo L."/>
            <person name="She Z."/>
            <person name="Ming Y."/>
            <person name="Huang W."/>
            <person name="Zhang S."/>
            <person name="Huang B."/>
            <person name="Zhang Y."/>
            <person name="Qu T."/>
            <person name="Ni P."/>
            <person name="Miao G."/>
            <person name="Wang J."/>
            <person name="Wang Q."/>
            <person name="Steinberg C.E."/>
            <person name="Wang H."/>
            <person name="Li N."/>
            <person name="Qian L."/>
            <person name="Zhang G."/>
            <person name="Li Y."/>
            <person name="Yang H."/>
            <person name="Liu X."/>
            <person name="Wang J."/>
            <person name="Yin Y."/>
            <person name="Wang J."/>
        </authorList>
    </citation>
    <scope>NUCLEOTIDE SEQUENCE [LARGE SCALE GENOMIC DNA]</scope>
    <source>
        <strain evidence="1">05x7-T-G4-1.051#20</strain>
    </source>
</reference>
<organism evidence="1">
    <name type="scientific">Magallana gigas</name>
    <name type="common">Pacific oyster</name>
    <name type="synonym">Crassostrea gigas</name>
    <dbReference type="NCBI Taxonomy" id="29159"/>
    <lineage>
        <taxon>Eukaryota</taxon>
        <taxon>Metazoa</taxon>
        <taxon>Spiralia</taxon>
        <taxon>Lophotrochozoa</taxon>
        <taxon>Mollusca</taxon>
        <taxon>Bivalvia</taxon>
        <taxon>Autobranchia</taxon>
        <taxon>Pteriomorphia</taxon>
        <taxon>Ostreida</taxon>
        <taxon>Ostreoidea</taxon>
        <taxon>Ostreidae</taxon>
        <taxon>Magallana</taxon>
    </lineage>
</organism>
<sequence length="78" mass="9087">MDSLFLREFLSIPAWYVLYDEEEVRLVSVIEEAEFNRQNAFWIISLDCSAMCCGCLFCFPEEFTSIPVCSTLSLPRFD</sequence>
<name>K1PUX1_MAGGI</name>
<evidence type="ECO:0000313" key="1">
    <source>
        <dbReference type="EMBL" id="EKC28112.1"/>
    </source>
</evidence>
<dbReference type="HOGENOM" id="CLU_2624408_0_0_1"/>
<proteinExistence type="predicted"/>
<dbReference type="EMBL" id="JH816822">
    <property type="protein sequence ID" value="EKC28112.1"/>
    <property type="molecule type" value="Genomic_DNA"/>
</dbReference>
<protein>
    <submittedName>
        <fullName evidence="1">Uncharacterized protein</fullName>
    </submittedName>
</protein>
<gene>
    <name evidence="1" type="ORF">CGI_10009675</name>
</gene>
<accession>K1PUX1</accession>